<dbReference type="PROSITE" id="PS50157">
    <property type="entry name" value="ZINC_FINGER_C2H2_2"/>
    <property type="match status" value="2"/>
</dbReference>
<dbReference type="GO" id="GO:0000981">
    <property type="term" value="F:DNA-binding transcription factor activity, RNA polymerase II-specific"/>
    <property type="evidence" value="ECO:0007669"/>
    <property type="project" value="TreeGrafter"/>
</dbReference>
<dbReference type="Pfam" id="PF00096">
    <property type="entry name" value="zf-C2H2"/>
    <property type="match status" value="2"/>
</dbReference>
<evidence type="ECO:0000256" key="11">
    <source>
        <dbReference type="SAM" id="MobiDB-lite"/>
    </source>
</evidence>
<keyword evidence="4 10" id="KW-0863">Zinc-finger</keyword>
<dbReference type="PANTHER" id="PTHR24408:SF58">
    <property type="entry name" value="TRANSCRIPTION FACTOR (TFIIIA), PUTATIVE (AFU_ORTHOLOGUE AFUA_1G05150)-RELATED"/>
    <property type="match status" value="1"/>
</dbReference>
<evidence type="ECO:0000313" key="13">
    <source>
        <dbReference type="EMBL" id="PAA76444.1"/>
    </source>
</evidence>
<accession>A0A267FT68</accession>
<dbReference type="STRING" id="282301.A0A267FT68"/>
<dbReference type="SMART" id="SM00355">
    <property type="entry name" value="ZnF_C2H2"/>
    <property type="match status" value="4"/>
</dbReference>
<feature type="compositionally biased region" description="Low complexity" evidence="11">
    <location>
        <begin position="178"/>
        <end position="219"/>
    </location>
</feature>
<dbReference type="GO" id="GO:0008270">
    <property type="term" value="F:zinc ion binding"/>
    <property type="evidence" value="ECO:0007669"/>
    <property type="project" value="UniProtKB-KW"/>
</dbReference>
<dbReference type="PANTHER" id="PTHR24408">
    <property type="entry name" value="ZINC FINGER PROTEIN"/>
    <property type="match status" value="1"/>
</dbReference>
<dbReference type="Proteomes" id="UP000215902">
    <property type="component" value="Unassembled WGS sequence"/>
</dbReference>
<evidence type="ECO:0000256" key="8">
    <source>
        <dbReference type="ARBA" id="ARBA00023163"/>
    </source>
</evidence>
<organism evidence="13 14">
    <name type="scientific">Macrostomum lignano</name>
    <dbReference type="NCBI Taxonomy" id="282301"/>
    <lineage>
        <taxon>Eukaryota</taxon>
        <taxon>Metazoa</taxon>
        <taxon>Spiralia</taxon>
        <taxon>Lophotrochozoa</taxon>
        <taxon>Platyhelminthes</taxon>
        <taxon>Rhabditophora</taxon>
        <taxon>Macrostomorpha</taxon>
        <taxon>Macrostomida</taxon>
        <taxon>Macrostomidae</taxon>
        <taxon>Macrostomum</taxon>
    </lineage>
</organism>
<dbReference type="InterPro" id="IPR057448">
    <property type="entry name" value="BCL-11A_Znf_CCHC"/>
</dbReference>
<dbReference type="GO" id="GO:0043565">
    <property type="term" value="F:sequence-specific DNA binding"/>
    <property type="evidence" value="ECO:0007669"/>
    <property type="project" value="TreeGrafter"/>
</dbReference>
<keyword evidence="9" id="KW-0539">Nucleus</keyword>
<name>A0A267FT68_9PLAT</name>
<dbReference type="OrthoDB" id="8113227at2759"/>
<dbReference type="SUPFAM" id="SSF57667">
    <property type="entry name" value="beta-beta-alpha zinc fingers"/>
    <property type="match status" value="2"/>
</dbReference>
<dbReference type="InterPro" id="IPR036236">
    <property type="entry name" value="Znf_C2H2_sf"/>
</dbReference>
<evidence type="ECO:0000256" key="2">
    <source>
        <dbReference type="ARBA" id="ARBA00022723"/>
    </source>
</evidence>
<keyword evidence="2" id="KW-0479">Metal-binding</keyword>
<dbReference type="FunFam" id="3.30.160.60:FF:000446">
    <property type="entry name" value="Zinc finger protein"/>
    <property type="match status" value="1"/>
</dbReference>
<keyword evidence="6" id="KW-0805">Transcription regulation</keyword>
<dbReference type="PROSITE" id="PS00028">
    <property type="entry name" value="ZINC_FINGER_C2H2_1"/>
    <property type="match status" value="2"/>
</dbReference>
<dbReference type="EMBL" id="NIVC01000822">
    <property type="protein sequence ID" value="PAA76444.1"/>
    <property type="molecule type" value="Genomic_DNA"/>
</dbReference>
<dbReference type="InterPro" id="IPR013087">
    <property type="entry name" value="Znf_C2H2_type"/>
</dbReference>
<dbReference type="AlphaFoldDB" id="A0A267FT68"/>
<evidence type="ECO:0000256" key="1">
    <source>
        <dbReference type="ARBA" id="ARBA00004123"/>
    </source>
</evidence>
<comment type="caution">
    <text evidence="13">The sequence shown here is derived from an EMBL/GenBank/DDBJ whole genome shotgun (WGS) entry which is preliminary data.</text>
</comment>
<keyword evidence="7" id="KW-0238">DNA-binding</keyword>
<evidence type="ECO:0000256" key="10">
    <source>
        <dbReference type="PROSITE-ProRule" id="PRU00042"/>
    </source>
</evidence>
<keyword evidence="5" id="KW-0862">Zinc</keyword>
<dbReference type="GO" id="GO:0005634">
    <property type="term" value="C:nucleus"/>
    <property type="evidence" value="ECO:0007669"/>
    <property type="project" value="UniProtKB-SubCell"/>
</dbReference>
<proteinExistence type="predicted"/>
<dbReference type="Gene3D" id="3.30.160.60">
    <property type="entry name" value="Classic Zinc Finger"/>
    <property type="match status" value="2"/>
</dbReference>
<keyword evidence="14" id="KW-1185">Reference proteome</keyword>
<evidence type="ECO:0000256" key="3">
    <source>
        <dbReference type="ARBA" id="ARBA00022737"/>
    </source>
</evidence>
<evidence type="ECO:0000259" key="12">
    <source>
        <dbReference type="PROSITE" id="PS50157"/>
    </source>
</evidence>
<evidence type="ECO:0000256" key="4">
    <source>
        <dbReference type="ARBA" id="ARBA00022771"/>
    </source>
</evidence>
<dbReference type="Pfam" id="PF25491">
    <property type="entry name" value="CCHC_BCL-11A"/>
    <property type="match status" value="1"/>
</dbReference>
<evidence type="ECO:0000256" key="9">
    <source>
        <dbReference type="ARBA" id="ARBA00023242"/>
    </source>
</evidence>
<feature type="region of interest" description="Disordered" evidence="11">
    <location>
        <begin position="165"/>
        <end position="219"/>
    </location>
</feature>
<gene>
    <name evidence="13" type="ORF">BOX15_Mlig014172g2</name>
</gene>
<keyword evidence="3" id="KW-0677">Repeat</keyword>
<evidence type="ECO:0000313" key="14">
    <source>
        <dbReference type="Proteomes" id="UP000215902"/>
    </source>
</evidence>
<feature type="domain" description="C2H2-type" evidence="12">
    <location>
        <begin position="459"/>
        <end position="487"/>
    </location>
</feature>
<evidence type="ECO:0000256" key="5">
    <source>
        <dbReference type="ARBA" id="ARBA00022833"/>
    </source>
</evidence>
<protein>
    <recommendedName>
        <fullName evidence="12">C2H2-type domain-containing protein</fullName>
    </recommendedName>
</protein>
<evidence type="ECO:0000256" key="6">
    <source>
        <dbReference type="ARBA" id="ARBA00023015"/>
    </source>
</evidence>
<sequence>MPDYLSCGACHAEFEVMDFHRFLDHKISSCHIRYDGSGPSESMLECSKCNRRCRTPWSLLQHLQFDHCMSLVRTLMLPASQAGASSAHSEASTQTSGSSLKRQVCPCDDIDERLTVDCCLVDTGGGCCPVEGCPAGKPLQTPQCCLAVPKKRRLLALRPCDNGDTSGAGSSTGVGDGDASPATASASAPASSTRDSPSGQPQTPQTPQQTQVAASSAQAPLPPPPLLCCSAVKIECCQKAATPGPPRSVQSTSTQTDFVVTLDIDMDMLLGGGEGSSLLNESSEEAPQTRAVATAPCKAIQTLSRVAYPAGEPDPAAAVHAVSVPPPPPPPTSDSGIYFASDPCVQFGGGGDGSFSAALADGMETSATHMAPLDSSYSMFSKSQDPPQLLGEQQQQYMSQDLLTNSAVPSTSAHVNHVSLPLDLPMQQPGQSHQQLQLQHQSAAHRPQKKLKKVKELKYRCSQCSKIYRQNIHLRKHVMSQHSLSKPHKCPTCEYTTVEKSHLTVHIRKHTGERPYKCRDCDYSTAQNCTLKAHYLRKHPGSIVHCARCGMDFVTEHEKDKHERGCGE</sequence>
<reference evidence="13 14" key="1">
    <citation type="submission" date="2017-06" db="EMBL/GenBank/DDBJ databases">
        <title>A platform for efficient transgenesis in Macrostomum lignano, a flatworm model organism for stem cell research.</title>
        <authorList>
            <person name="Berezikov E."/>
        </authorList>
    </citation>
    <scope>NUCLEOTIDE SEQUENCE [LARGE SCALE GENOMIC DNA]</scope>
    <source>
        <strain evidence="13">DV1</strain>
        <tissue evidence="13">Whole organism</tissue>
    </source>
</reference>
<keyword evidence="8" id="KW-0804">Transcription</keyword>
<feature type="domain" description="C2H2-type" evidence="12">
    <location>
        <begin position="488"/>
        <end position="515"/>
    </location>
</feature>
<comment type="subcellular location">
    <subcellularLocation>
        <location evidence="1">Nucleus</location>
    </subcellularLocation>
</comment>
<dbReference type="FunFam" id="3.30.160.60:FF:000325">
    <property type="entry name" value="ZFP90 zinc finger protein"/>
    <property type="match status" value="1"/>
</dbReference>
<evidence type="ECO:0000256" key="7">
    <source>
        <dbReference type="ARBA" id="ARBA00023125"/>
    </source>
</evidence>